<dbReference type="InterPro" id="IPR042100">
    <property type="entry name" value="Bug_dom1"/>
</dbReference>
<dbReference type="Pfam" id="PF03401">
    <property type="entry name" value="TctC"/>
    <property type="match status" value="1"/>
</dbReference>
<accession>A0A329QEV1</accession>
<evidence type="ECO:0000256" key="1">
    <source>
        <dbReference type="ARBA" id="ARBA00006987"/>
    </source>
</evidence>
<dbReference type="PROSITE" id="PS51257">
    <property type="entry name" value="PROKAR_LIPOPROTEIN"/>
    <property type="match status" value="1"/>
</dbReference>
<evidence type="ECO:0000313" key="3">
    <source>
        <dbReference type="EMBL" id="RAW10995.1"/>
    </source>
</evidence>
<dbReference type="PANTHER" id="PTHR42928">
    <property type="entry name" value="TRICARBOXYLATE-BINDING PROTEIN"/>
    <property type="match status" value="1"/>
</dbReference>
<dbReference type="OrthoDB" id="8627412at2"/>
<comment type="similarity">
    <text evidence="1">Belongs to the UPF0065 (bug) family.</text>
</comment>
<sequence length="350" mass="38313">MQRTRRFIRTGAGSSAAVLLALTACADDGDVPSASGADGDASEFPTDTVRILVGSEPGSGMDFMARGLAPRLQELWGEDVVVENVPGANQSAAYHEAAGADPDGHTLFIGVEGTFGIHDQLGTIDPGWQEFEWFGTLTEGPWAFHVDANGPIETFEDLLDAEPVRYGDGGYESPVNPVALTVFEALDVDFIFTPGYDPGQAQSSVLTGEQHFIGREVNQFVRYDQEDEYTPVLIAGDEPHPDFPNAKTFAEVEDEYDVTFSGDRIFQLGLAIGTTPGTPPETVDKLADSIVTLIEEDEEFQEWRAENLFEETMLVENIGRDVTQEKIDELTREYAEFGVQDMEERLTKGQ</sequence>
<keyword evidence="2" id="KW-0732">Signal</keyword>
<comment type="caution">
    <text evidence="3">The sequence shown here is derived from an EMBL/GenBank/DDBJ whole genome shotgun (WGS) entry which is preliminary data.</text>
</comment>
<dbReference type="EMBL" id="QMIG01000023">
    <property type="protein sequence ID" value="RAW10995.1"/>
    <property type="molecule type" value="Genomic_DNA"/>
</dbReference>
<organism evidence="3 4">
    <name type="scientific">Phytoactinopolyspora halophila</name>
    <dbReference type="NCBI Taxonomy" id="1981511"/>
    <lineage>
        <taxon>Bacteria</taxon>
        <taxon>Bacillati</taxon>
        <taxon>Actinomycetota</taxon>
        <taxon>Actinomycetes</taxon>
        <taxon>Jiangellales</taxon>
        <taxon>Jiangellaceae</taxon>
        <taxon>Phytoactinopolyspora</taxon>
    </lineage>
</organism>
<evidence type="ECO:0008006" key="5">
    <source>
        <dbReference type="Google" id="ProtNLM"/>
    </source>
</evidence>
<dbReference type="PANTHER" id="PTHR42928:SF5">
    <property type="entry name" value="BLR1237 PROTEIN"/>
    <property type="match status" value="1"/>
</dbReference>
<dbReference type="AlphaFoldDB" id="A0A329QEV1"/>
<dbReference type="InterPro" id="IPR005064">
    <property type="entry name" value="BUG"/>
</dbReference>
<dbReference type="RefSeq" id="WP_112259736.1">
    <property type="nucleotide sequence ID" value="NZ_QMIG01000023.1"/>
</dbReference>
<proteinExistence type="inferred from homology"/>
<reference evidence="3 4" key="1">
    <citation type="submission" date="2018-06" db="EMBL/GenBank/DDBJ databases">
        <title>Phytoactinopolyspora halophila sp. nov., a novel halophilic actinomycete isolated from a saline soil in China.</title>
        <authorList>
            <person name="Tang S.-K."/>
        </authorList>
    </citation>
    <scope>NUCLEOTIDE SEQUENCE [LARGE SCALE GENOMIC DNA]</scope>
    <source>
        <strain evidence="3 4">YIM 96934</strain>
    </source>
</reference>
<gene>
    <name evidence="3" type="ORF">DPM12_18010</name>
</gene>
<name>A0A329QEV1_9ACTN</name>
<evidence type="ECO:0000313" key="4">
    <source>
        <dbReference type="Proteomes" id="UP000250462"/>
    </source>
</evidence>
<protein>
    <recommendedName>
        <fullName evidence="5">Tripartite tricarboxylate transporter substrate binding protein</fullName>
    </recommendedName>
</protein>
<evidence type="ECO:0000256" key="2">
    <source>
        <dbReference type="SAM" id="SignalP"/>
    </source>
</evidence>
<dbReference type="Gene3D" id="3.40.190.150">
    <property type="entry name" value="Bordetella uptake gene, domain 1"/>
    <property type="match status" value="1"/>
</dbReference>
<dbReference type="Proteomes" id="UP000250462">
    <property type="component" value="Unassembled WGS sequence"/>
</dbReference>
<dbReference type="Gene3D" id="3.40.190.10">
    <property type="entry name" value="Periplasmic binding protein-like II"/>
    <property type="match status" value="1"/>
</dbReference>
<feature type="chain" id="PRO_5016371311" description="Tripartite tricarboxylate transporter substrate binding protein" evidence="2">
    <location>
        <begin position="27"/>
        <end position="350"/>
    </location>
</feature>
<feature type="signal peptide" evidence="2">
    <location>
        <begin position="1"/>
        <end position="26"/>
    </location>
</feature>
<keyword evidence="4" id="KW-1185">Reference proteome</keyword>